<name>A0A644Y2C2_9ZZZZ</name>
<evidence type="ECO:0000313" key="3">
    <source>
        <dbReference type="EMBL" id="MPM20294.1"/>
    </source>
</evidence>
<sequence>MGSMENIPSEKRNKGMKVFKVKITESLSRIVEIEAGSSTEAVAKVNSLYKNAVITLDSSDYTEVHITEASDSEEADKVSGNKQPSLN</sequence>
<dbReference type="AlphaFoldDB" id="A0A644Y2C2"/>
<gene>
    <name evidence="3" type="ORF">SDC9_66723</name>
</gene>
<reference evidence="3" key="1">
    <citation type="submission" date="2019-08" db="EMBL/GenBank/DDBJ databases">
        <authorList>
            <person name="Kucharzyk K."/>
            <person name="Murdoch R.W."/>
            <person name="Higgins S."/>
            <person name="Loffler F."/>
        </authorList>
    </citation>
    <scope>NUCLEOTIDE SEQUENCE</scope>
</reference>
<protein>
    <recommendedName>
        <fullName evidence="2">DpnD/PcfM-like C-terminal domain-containing protein</fullName>
    </recommendedName>
</protein>
<feature type="region of interest" description="Disordered" evidence="1">
    <location>
        <begin position="68"/>
        <end position="87"/>
    </location>
</feature>
<comment type="caution">
    <text evidence="3">The sequence shown here is derived from an EMBL/GenBank/DDBJ whole genome shotgun (WGS) entry which is preliminary data.</text>
</comment>
<feature type="domain" description="DpnD/PcfM-like C-terminal" evidence="2">
    <location>
        <begin position="20"/>
        <end position="63"/>
    </location>
</feature>
<accession>A0A644Y2C2</accession>
<dbReference type="InterPro" id="IPR025575">
    <property type="entry name" value="DpnD/PcfM_C"/>
</dbReference>
<dbReference type="EMBL" id="VSSQ01003352">
    <property type="protein sequence ID" value="MPM20294.1"/>
    <property type="molecule type" value="Genomic_DNA"/>
</dbReference>
<dbReference type="Pfam" id="PF14207">
    <property type="entry name" value="DpnD-PcfM"/>
    <property type="match status" value="1"/>
</dbReference>
<evidence type="ECO:0000256" key="1">
    <source>
        <dbReference type="SAM" id="MobiDB-lite"/>
    </source>
</evidence>
<evidence type="ECO:0000259" key="2">
    <source>
        <dbReference type="Pfam" id="PF14207"/>
    </source>
</evidence>
<organism evidence="3">
    <name type="scientific">bioreactor metagenome</name>
    <dbReference type="NCBI Taxonomy" id="1076179"/>
    <lineage>
        <taxon>unclassified sequences</taxon>
        <taxon>metagenomes</taxon>
        <taxon>ecological metagenomes</taxon>
    </lineage>
</organism>
<proteinExistence type="predicted"/>